<comment type="caution">
    <text evidence="4">The sequence shown here is derived from an EMBL/GenBank/DDBJ whole genome shotgun (WGS) entry which is preliminary data.</text>
</comment>
<dbReference type="OrthoDB" id="19091at2759"/>
<dbReference type="PANTHER" id="PTHR46403">
    <property type="entry name" value="TP53-REGULATED INHIBITOR OF APOPTOSIS 1"/>
    <property type="match status" value="1"/>
</dbReference>
<dbReference type="GO" id="GO:0045332">
    <property type="term" value="P:phospholipid translocation"/>
    <property type="evidence" value="ECO:0007669"/>
    <property type="project" value="TreeGrafter"/>
</dbReference>
<dbReference type="EMBL" id="CACVBS010000040">
    <property type="protein sequence ID" value="CAA7263568.1"/>
    <property type="molecule type" value="Genomic_DNA"/>
</dbReference>
<comment type="similarity">
    <text evidence="1">Belongs to the TRIAP1/MDM35 family.</text>
</comment>
<protein>
    <submittedName>
        <fullName evidence="4">Uncharacterized protein</fullName>
    </submittedName>
</protein>
<evidence type="ECO:0000256" key="3">
    <source>
        <dbReference type="SAM" id="MobiDB-lite"/>
    </source>
</evidence>
<dbReference type="GO" id="GO:0005829">
    <property type="term" value="C:cytosol"/>
    <property type="evidence" value="ECO:0007669"/>
    <property type="project" value="TreeGrafter"/>
</dbReference>
<evidence type="ECO:0000313" key="4">
    <source>
        <dbReference type="EMBL" id="CAA7263568.1"/>
    </source>
</evidence>
<sequence length="114" mass="12853">MSQSLSPKCTPLKQNYDSCFNSWFEGYLEPAVAASNLPEARAAYSKKKADEFQEKCGKVWEEYKSCVQGAVKEAGLDKLLQQAREENSLVEPPQMRTSLHLEDLGATHKKRKSL</sequence>
<keyword evidence="2" id="KW-1015">Disulfide bond</keyword>
<feature type="region of interest" description="Disordered" evidence="3">
    <location>
        <begin position="86"/>
        <end position="114"/>
    </location>
</feature>
<organism evidence="4 5">
    <name type="scientific">Cyclocybe aegerita</name>
    <name type="common">Black poplar mushroom</name>
    <name type="synonym">Agrocybe aegerita</name>
    <dbReference type="NCBI Taxonomy" id="1973307"/>
    <lineage>
        <taxon>Eukaryota</taxon>
        <taxon>Fungi</taxon>
        <taxon>Dikarya</taxon>
        <taxon>Basidiomycota</taxon>
        <taxon>Agaricomycotina</taxon>
        <taxon>Agaricomycetes</taxon>
        <taxon>Agaricomycetidae</taxon>
        <taxon>Agaricales</taxon>
        <taxon>Agaricineae</taxon>
        <taxon>Bolbitiaceae</taxon>
        <taxon>Cyclocybe</taxon>
    </lineage>
</organism>
<dbReference type="AlphaFoldDB" id="A0A8S0X0N9"/>
<evidence type="ECO:0000313" key="5">
    <source>
        <dbReference type="Proteomes" id="UP000467700"/>
    </source>
</evidence>
<dbReference type="InterPro" id="IPR007918">
    <property type="entry name" value="MDM35_apoptosis"/>
</dbReference>
<gene>
    <name evidence="4" type="ORF">AAE3_LOCUS5788</name>
</gene>
<accession>A0A8S0X0N9</accession>
<name>A0A8S0X0N9_CYCAE</name>
<dbReference type="PANTHER" id="PTHR46403:SF1">
    <property type="entry name" value="TP53-REGULATED INHIBITOR OF APOPTOSIS 1"/>
    <property type="match status" value="1"/>
</dbReference>
<proteinExistence type="inferred from homology"/>
<evidence type="ECO:0000256" key="2">
    <source>
        <dbReference type="ARBA" id="ARBA00023157"/>
    </source>
</evidence>
<dbReference type="GO" id="GO:1990050">
    <property type="term" value="F:phosphatidic acid transfer activity"/>
    <property type="evidence" value="ECO:0007669"/>
    <property type="project" value="TreeGrafter"/>
</dbReference>
<dbReference type="Pfam" id="PF05254">
    <property type="entry name" value="UPF0203"/>
    <property type="match status" value="1"/>
</dbReference>
<keyword evidence="5" id="KW-1185">Reference proteome</keyword>
<reference evidence="4 5" key="1">
    <citation type="submission" date="2020-01" db="EMBL/GenBank/DDBJ databases">
        <authorList>
            <person name="Gupta K D."/>
        </authorList>
    </citation>
    <scope>NUCLEOTIDE SEQUENCE [LARGE SCALE GENOMIC DNA]</scope>
</reference>
<dbReference type="Proteomes" id="UP000467700">
    <property type="component" value="Unassembled WGS sequence"/>
</dbReference>
<dbReference type="GO" id="GO:0005634">
    <property type="term" value="C:nucleus"/>
    <property type="evidence" value="ECO:0007669"/>
    <property type="project" value="TreeGrafter"/>
</dbReference>
<dbReference type="GO" id="GO:0005758">
    <property type="term" value="C:mitochondrial intermembrane space"/>
    <property type="evidence" value="ECO:0007669"/>
    <property type="project" value="TreeGrafter"/>
</dbReference>
<evidence type="ECO:0000256" key="1">
    <source>
        <dbReference type="ARBA" id="ARBA00006196"/>
    </source>
</evidence>